<organism evidence="1">
    <name type="scientific">Spironucleus salmonicida</name>
    <dbReference type="NCBI Taxonomy" id="348837"/>
    <lineage>
        <taxon>Eukaryota</taxon>
        <taxon>Metamonada</taxon>
        <taxon>Diplomonadida</taxon>
        <taxon>Hexamitidae</taxon>
        <taxon>Hexamitinae</taxon>
        <taxon>Spironucleus</taxon>
    </lineage>
</organism>
<gene>
    <name evidence="1" type="ORF">SS50377_16219</name>
    <name evidence="2" type="ORF">SS50377_21135</name>
</gene>
<reference evidence="2" key="2">
    <citation type="submission" date="2020-12" db="EMBL/GenBank/DDBJ databases">
        <title>New Spironucleus salmonicida genome in near-complete chromosomes.</title>
        <authorList>
            <person name="Xu F."/>
            <person name="Kurt Z."/>
            <person name="Jimenez-Gonzalez A."/>
            <person name="Astvaldsson A."/>
            <person name="Andersson J.O."/>
            <person name="Svard S.G."/>
        </authorList>
    </citation>
    <scope>NUCLEOTIDE SEQUENCE</scope>
    <source>
        <strain evidence="2">ATCC 50377</strain>
    </source>
</reference>
<evidence type="ECO:0000313" key="3">
    <source>
        <dbReference type="Proteomes" id="UP000018208"/>
    </source>
</evidence>
<sequence length="158" mass="19133">MSGTDSLSEKQSYIIKQKQLKQQFTFIPQVKYKSEMQKIINLSPEISFKQKYELMLENQKQQRLIRLQQLQKTIQQTQYQLQQGGLQLSGTKLDQQIEQHELVQQDRDQLLQRITMSQYKVEQLKRDEIEQIRQQFYQNLYDEKETSYINLNNNKKLQ</sequence>
<dbReference type="EMBL" id="KI546130">
    <property type="protein sequence ID" value="EST43917.1"/>
    <property type="molecule type" value="Genomic_DNA"/>
</dbReference>
<proteinExistence type="predicted"/>
<dbReference type="EMBL" id="AUWU02000001">
    <property type="protein sequence ID" value="KAH0577781.1"/>
    <property type="molecule type" value="Genomic_DNA"/>
</dbReference>
<accession>V6LH97</accession>
<evidence type="ECO:0000313" key="2">
    <source>
        <dbReference type="EMBL" id="KAH0577781.1"/>
    </source>
</evidence>
<dbReference type="AlphaFoldDB" id="V6LH97"/>
<protein>
    <submittedName>
        <fullName evidence="1">Uncharacterized protein</fullName>
    </submittedName>
</protein>
<name>V6LH97_9EUKA</name>
<reference evidence="1 2" key="1">
    <citation type="journal article" date="2014" name="PLoS Genet.">
        <title>The Genome of Spironucleus salmonicida Highlights a Fish Pathogen Adapted to Fluctuating Environments.</title>
        <authorList>
            <person name="Xu F."/>
            <person name="Jerlstrom-Hultqvist J."/>
            <person name="Einarsson E."/>
            <person name="Astvaldsson A."/>
            <person name="Svard S.G."/>
            <person name="Andersson J.O."/>
        </authorList>
    </citation>
    <scope>NUCLEOTIDE SEQUENCE</scope>
    <source>
        <strain evidence="2">ATCC 50377</strain>
    </source>
</reference>
<keyword evidence="3" id="KW-1185">Reference proteome</keyword>
<dbReference type="Proteomes" id="UP000018208">
    <property type="component" value="Unassembled WGS sequence"/>
</dbReference>
<dbReference type="VEuPathDB" id="GiardiaDB:SS50377_21135"/>
<evidence type="ECO:0000313" key="1">
    <source>
        <dbReference type="EMBL" id="EST43917.1"/>
    </source>
</evidence>